<dbReference type="Gene3D" id="3.40.630.30">
    <property type="match status" value="1"/>
</dbReference>
<keyword evidence="2" id="KW-0012">Acyltransferase</keyword>
<protein>
    <submittedName>
        <fullName evidence="4">N-acetyltransferase</fullName>
    </submittedName>
</protein>
<dbReference type="GO" id="GO:0016747">
    <property type="term" value="F:acyltransferase activity, transferring groups other than amino-acyl groups"/>
    <property type="evidence" value="ECO:0007669"/>
    <property type="project" value="InterPro"/>
</dbReference>
<dbReference type="Proteomes" id="UP000239920">
    <property type="component" value="Unassembled WGS sequence"/>
</dbReference>
<keyword evidence="1 4" id="KW-0808">Transferase</keyword>
<dbReference type="PANTHER" id="PTHR43072">
    <property type="entry name" value="N-ACETYLTRANSFERASE"/>
    <property type="match status" value="1"/>
</dbReference>
<dbReference type="AlphaFoldDB" id="A0A2J6NM77"/>
<dbReference type="RefSeq" id="WP_104688679.1">
    <property type="nucleotide sequence ID" value="NZ_JBKTHY010000018.1"/>
</dbReference>
<evidence type="ECO:0000313" key="4">
    <source>
        <dbReference type="EMBL" id="PMB82430.1"/>
    </source>
</evidence>
<dbReference type="InterPro" id="IPR016181">
    <property type="entry name" value="Acyl_CoA_acyltransferase"/>
</dbReference>
<dbReference type="InterPro" id="IPR000182">
    <property type="entry name" value="GNAT_dom"/>
</dbReference>
<evidence type="ECO:0000256" key="2">
    <source>
        <dbReference type="ARBA" id="ARBA00023315"/>
    </source>
</evidence>
<dbReference type="OrthoDB" id="9798006at2"/>
<feature type="domain" description="N-acetyltransferase" evidence="3">
    <location>
        <begin position="3"/>
        <end position="163"/>
    </location>
</feature>
<comment type="caution">
    <text evidence="4">The sequence shown here is derived from an EMBL/GenBank/DDBJ whole genome shotgun (WGS) entry which is preliminary data.</text>
</comment>
<dbReference type="SUPFAM" id="SSF55729">
    <property type="entry name" value="Acyl-CoA N-acyltransferases (Nat)"/>
    <property type="match status" value="1"/>
</dbReference>
<gene>
    <name evidence="4" type="ORF">CK797_05070</name>
</gene>
<dbReference type="PROSITE" id="PS51186">
    <property type="entry name" value="GNAT"/>
    <property type="match status" value="1"/>
</dbReference>
<evidence type="ECO:0000259" key="3">
    <source>
        <dbReference type="PROSITE" id="PS51186"/>
    </source>
</evidence>
<proteinExistence type="predicted"/>
<organism evidence="4 5">
    <name type="scientific">Limosilactobacillus pontis</name>
    <dbReference type="NCBI Taxonomy" id="35787"/>
    <lineage>
        <taxon>Bacteria</taxon>
        <taxon>Bacillati</taxon>
        <taxon>Bacillota</taxon>
        <taxon>Bacilli</taxon>
        <taxon>Lactobacillales</taxon>
        <taxon>Lactobacillaceae</taxon>
        <taxon>Limosilactobacillus</taxon>
    </lineage>
</organism>
<dbReference type="EMBL" id="PNFV01000005">
    <property type="protein sequence ID" value="PMB82430.1"/>
    <property type="molecule type" value="Genomic_DNA"/>
</dbReference>
<evidence type="ECO:0000313" key="5">
    <source>
        <dbReference type="Proteomes" id="UP000239920"/>
    </source>
</evidence>
<evidence type="ECO:0000256" key="1">
    <source>
        <dbReference type="ARBA" id="ARBA00022679"/>
    </source>
</evidence>
<dbReference type="PANTHER" id="PTHR43072:SF23">
    <property type="entry name" value="UPF0039 PROTEIN C11D3.02C"/>
    <property type="match status" value="1"/>
</dbReference>
<dbReference type="CDD" id="cd04301">
    <property type="entry name" value="NAT_SF"/>
    <property type="match status" value="1"/>
</dbReference>
<name>A0A2J6NM77_9LACO</name>
<accession>A0A2J6NM77</accession>
<sequence length="163" mass="18653">MAINFRRARPDDLHAIVAIFNESVDLPINDEVELVTPASRREWLAAFNDDFPLWVAEQDKRVVAWCGLEPFYPHPAYRFTAEISIYVGRPAQGQGIGRRFLSLVDQQVQARLPIRTIVAYIYQGNQASQHLFATAGFTHWGRLHQVANLNGKFHDLLIYGKTY</sequence>
<dbReference type="Pfam" id="PF00583">
    <property type="entry name" value="Acetyltransf_1"/>
    <property type="match status" value="1"/>
</dbReference>
<reference evidence="4 5" key="1">
    <citation type="submission" date="2017-09" db="EMBL/GenBank/DDBJ databases">
        <title>Bacterial strain isolated from the female urinary microbiota.</title>
        <authorList>
            <person name="Thomas-White K."/>
            <person name="Kumar N."/>
            <person name="Forster S."/>
            <person name="Putonti C."/>
            <person name="Lawley T."/>
            <person name="Wolfe A.J."/>
        </authorList>
    </citation>
    <scope>NUCLEOTIDE SEQUENCE [LARGE SCALE GENOMIC DNA]</scope>
    <source>
        <strain evidence="4 5">UMB0683</strain>
    </source>
</reference>